<evidence type="ECO:0000256" key="2">
    <source>
        <dbReference type="ARBA" id="ARBA00023012"/>
    </source>
</evidence>
<dbReference type="SMART" id="SM00448">
    <property type="entry name" value="REC"/>
    <property type="match status" value="1"/>
</dbReference>
<evidence type="ECO:0000256" key="3">
    <source>
        <dbReference type="ARBA" id="ARBA00023015"/>
    </source>
</evidence>
<evidence type="ECO:0000259" key="7">
    <source>
        <dbReference type="PROSITE" id="PS50110"/>
    </source>
</evidence>
<dbReference type="PANTHER" id="PTHR48111">
    <property type="entry name" value="REGULATOR OF RPOS"/>
    <property type="match status" value="1"/>
</dbReference>
<dbReference type="KEGG" id="msf:IT882_11715"/>
<sequence>MILIIEDDRFVAQRVGQILSEAGYVCVDAIEADAGFEAFRSTAVLDLVVLELADSDSADADIALCRWIKEVSDVPVVMLTANDSARARVERLNAGADDCLARPFHPSELLARVRAQLRRSAHDSAPLAATMDAWRT</sequence>
<evidence type="ECO:0000313" key="8">
    <source>
        <dbReference type="EMBL" id="QPE03914.1"/>
    </source>
</evidence>
<accession>A0A7S8MVB6</accession>
<dbReference type="SUPFAM" id="SSF52172">
    <property type="entry name" value="CheY-like"/>
    <property type="match status" value="1"/>
</dbReference>
<comment type="caution">
    <text evidence="6">Lacks conserved residue(s) required for the propagation of feature annotation.</text>
</comment>
<reference evidence="8 9" key="1">
    <citation type="submission" date="2020-11" db="EMBL/GenBank/DDBJ databases">
        <title>Amino acid is mineralized and recycled by bacteria in oceanic microbiome.</title>
        <authorList>
            <person name="Zheng L.Y."/>
        </authorList>
    </citation>
    <scope>NUCLEOTIDE SEQUENCE [LARGE SCALE GENOMIC DNA]</scope>
    <source>
        <strain evidence="8 9">A32-1</strain>
    </source>
</reference>
<evidence type="ECO:0000256" key="4">
    <source>
        <dbReference type="ARBA" id="ARBA00023125"/>
    </source>
</evidence>
<dbReference type="AlphaFoldDB" id="A0A7S8MVB6"/>
<keyword evidence="2" id="KW-0902">Two-component regulatory system</keyword>
<dbReference type="GO" id="GO:0005829">
    <property type="term" value="C:cytosol"/>
    <property type="evidence" value="ECO:0007669"/>
    <property type="project" value="TreeGrafter"/>
</dbReference>
<dbReference type="Pfam" id="PF00072">
    <property type="entry name" value="Response_reg"/>
    <property type="match status" value="1"/>
</dbReference>
<evidence type="ECO:0000256" key="6">
    <source>
        <dbReference type="PROSITE-ProRule" id="PRU00169"/>
    </source>
</evidence>
<keyword evidence="9" id="KW-1185">Reference proteome</keyword>
<dbReference type="GO" id="GO:0006355">
    <property type="term" value="P:regulation of DNA-templated transcription"/>
    <property type="evidence" value="ECO:0007669"/>
    <property type="project" value="TreeGrafter"/>
</dbReference>
<dbReference type="InterPro" id="IPR039420">
    <property type="entry name" value="WalR-like"/>
</dbReference>
<keyword evidence="1" id="KW-0597">Phosphoprotein</keyword>
<dbReference type="Proteomes" id="UP000594480">
    <property type="component" value="Chromosome"/>
</dbReference>
<dbReference type="InterPro" id="IPR011006">
    <property type="entry name" value="CheY-like_superfamily"/>
</dbReference>
<evidence type="ECO:0000256" key="1">
    <source>
        <dbReference type="ARBA" id="ARBA00022553"/>
    </source>
</evidence>
<dbReference type="InterPro" id="IPR001789">
    <property type="entry name" value="Sig_transdc_resp-reg_receiver"/>
</dbReference>
<dbReference type="PROSITE" id="PS50110">
    <property type="entry name" value="RESPONSE_REGULATORY"/>
    <property type="match status" value="1"/>
</dbReference>
<evidence type="ECO:0000313" key="9">
    <source>
        <dbReference type="Proteomes" id="UP000594480"/>
    </source>
</evidence>
<name>A0A7S8MVB6_9MICO</name>
<dbReference type="PANTHER" id="PTHR48111:SF1">
    <property type="entry name" value="TWO-COMPONENT RESPONSE REGULATOR ORR33"/>
    <property type="match status" value="1"/>
</dbReference>
<feature type="domain" description="Response regulatory" evidence="7">
    <location>
        <begin position="1"/>
        <end position="117"/>
    </location>
</feature>
<dbReference type="Gene3D" id="3.40.50.2300">
    <property type="match status" value="1"/>
</dbReference>
<dbReference type="GO" id="GO:0000156">
    <property type="term" value="F:phosphorelay response regulator activity"/>
    <property type="evidence" value="ECO:0007669"/>
    <property type="project" value="TreeGrafter"/>
</dbReference>
<gene>
    <name evidence="8" type="ORF">IT882_11715</name>
</gene>
<dbReference type="EMBL" id="CP064760">
    <property type="protein sequence ID" value="QPE03914.1"/>
    <property type="molecule type" value="Genomic_DNA"/>
</dbReference>
<dbReference type="GO" id="GO:0000976">
    <property type="term" value="F:transcription cis-regulatory region binding"/>
    <property type="evidence" value="ECO:0007669"/>
    <property type="project" value="TreeGrafter"/>
</dbReference>
<protein>
    <submittedName>
        <fullName evidence="8">Response regulator transcription factor</fullName>
    </submittedName>
</protein>
<evidence type="ECO:0000256" key="5">
    <source>
        <dbReference type="ARBA" id="ARBA00023163"/>
    </source>
</evidence>
<dbReference type="RefSeq" id="WP_195692005.1">
    <property type="nucleotide sequence ID" value="NZ_CP064760.1"/>
</dbReference>
<dbReference type="GO" id="GO:0032993">
    <property type="term" value="C:protein-DNA complex"/>
    <property type="evidence" value="ECO:0007669"/>
    <property type="project" value="TreeGrafter"/>
</dbReference>
<keyword evidence="3" id="KW-0805">Transcription regulation</keyword>
<organism evidence="8 9">
    <name type="scientific">Microbacterium schleiferi</name>
    <dbReference type="NCBI Taxonomy" id="69362"/>
    <lineage>
        <taxon>Bacteria</taxon>
        <taxon>Bacillati</taxon>
        <taxon>Actinomycetota</taxon>
        <taxon>Actinomycetes</taxon>
        <taxon>Micrococcales</taxon>
        <taxon>Microbacteriaceae</taxon>
        <taxon>Microbacterium</taxon>
    </lineage>
</organism>
<keyword evidence="4" id="KW-0238">DNA-binding</keyword>
<keyword evidence="5" id="KW-0804">Transcription</keyword>
<proteinExistence type="predicted"/>